<keyword evidence="3" id="KW-0902">Two-component regulatory system</keyword>
<dbReference type="EMBL" id="CP163435">
    <property type="protein sequence ID" value="XDQ28339.1"/>
    <property type="molecule type" value="Genomic_DNA"/>
</dbReference>
<feature type="transmembrane region" description="Helical" evidence="4">
    <location>
        <begin position="34"/>
        <end position="52"/>
    </location>
</feature>
<dbReference type="InterPro" id="IPR011712">
    <property type="entry name" value="Sig_transdc_His_kin_sub3_dim/P"/>
</dbReference>
<evidence type="ECO:0000259" key="5">
    <source>
        <dbReference type="Pfam" id="PF07730"/>
    </source>
</evidence>
<dbReference type="SUPFAM" id="SSF55874">
    <property type="entry name" value="ATPase domain of HSP90 chaperone/DNA topoisomerase II/histidine kinase"/>
    <property type="match status" value="1"/>
</dbReference>
<name>A0AB39PH19_9ACTN</name>
<dbReference type="Pfam" id="PF07730">
    <property type="entry name" value="HisKA_3"/>
    <property type="match status" value="1"/>
</dbReference>
<evidence type="ECO:0000256" key="1">
    <source>
        <dbReference type="ARBA" id="ARBA00022679"/>
    </source>
</evidence>
<keyword evidence="4" id="KW-0472">Membrane</keyword>
<reference evidence="6" key="1">
    <citation type="submission" date="2024-07" db="EMBL/GenBank/DDBJ databases">
        <authorList>
            <person name="Yu S.T."/>
        </authorList>
    </citation>
    <scope>NUCLEOTIDE SEQUENCE</scope>
    <source>
        <strain evidence="6">R21</strain>
    </source>
</reference>
<dbReference type="GO" id="GO:0046983">
    <property type="term" value="F:protein dimerization activity"/>
    <property type="evidence" value="ECO:0007669"/>
    <property type="project" value="InterPro"/>
</dbReference>
<evidence type="ECO:0000256" key="4">
    <source>
        <dbReference type="SAM" id="Phobius"/>
    </source>
</evidence>
<protein>
    <submittedName>
        <fullName evidence="6">Sensor histidine kinase</fullName>
    </submittedName>
</protein>
<feature type="transmembrane region" description="Helical" evidence="4">
    <location>
        <begin position="135"/>
        <end position="153"/>
    </location>
</feature>
<dbReference type="CDD" id="cd16917">
    <property type="entry name" value="HATPase_UhpB-NarQ-NarX-like"/>
    <property type="match status" value="1"/>
</dbReference>
<keyword evidence="2 6" id="KW-0418">Kinase</keyword>
<gene>
    <name evidence="6" type="ORF">AB5J56_28235</name>
</gene>
<dbReference type="GO" id="GO:0000155">
    <property type="term" value="F:phosphorelay sensor kinase activity"/>
    <property type="evidence" value="ECO:0007669"/>
    <property type="project" value="InterPro"/>
</dbReference>
<feature type="transmembrane region" description="Helical" evidence="4">
    <location>
        <begin position="64"/>
        <end position="83"/>
    </location>
</feature>
<feature type="domain" description="Signal transduction histidine kinase subgroup 3 dimerisation and phosphoacceptor" evidence="5">
    <location>
        <begin position="203"/>
        <end position="268"/>
    </location>
</feature>
<dbReference type="RefSeq" id="WP_369236275.1">
    <property type="nucleotide sequence ID" value="NZ_CP163435.1"/>
</dbReference>
<organism evidence="6">
    <name type="scientific">Streptomyces sp. R21</name>
    <dbReference type="NCBI Taxonomy" id="3238627"/>
    <lineage>
        <taxon>Bacteria</taxon>
        <taxon>Bacillati</taxon>
        <taxon>Actinomycetota</taxon>
        <taxon>Actinomycetes</taxon>
        <taxon>Kitasatosporales</taxon>
        <taxon>Streptomycetaceae</taxon>
        <taxon>Streptomyces</taxon>
    </lineage>
</organism>
<evidence type="ECO:0000256" key="2">
    <source>
        <dbReference type="ARBA" id="ARBA00022777"/>
    </source>
</evidence>
<sequence length="413" mass="44902">MDSQDRFEIVGEGGGDTGAASPSKRTLDVPPPRLARIILWMVLVSYTVLIMLNIMDVDVTERELWVAFGLLIVIFAVQLRHSAPGANRAPLRQRCVTLGFQALLTYAPILVFHAVWGSMGGFLAGSLLLLLPSRIAWWLYGAVGVSILIPALIDHRSALDTVYLCESSLLTGLVVYGLSRLSEIIREVHAARGELARMAVTEERLRFARDLHDLLGFSLSTITLKSELIHRLIPVQPQRAMDEVQDVLSVARESLADVRRVARGFQDMSLEREIDSARSVLRAAGIGVDIQVTLTEVAKRSDSVLAAVLREAVTNVLRHSQAGHCGIEAVRLEETVRLTVVNDGVRAGYRDPSPDSGSGLANLEARVRAIGGTVVSGCRDDGAFRLVAEVPAQEKVTQEPQMVGQLGIQEPAA</sequence>
<dbReference type="InterPro" id="IPR036890">
    <property type="entry name" value="HATPase_C_sf"/>
</dbReference>
<dbReference type="Gene3D" id="1.20.5.1930">
    <property type="match status" value="1"/>
</dbReference>
<evidence type="ECO:0000256" key="3">
    <source>
        <dbReference type="ARBA" id="ARBA00023012"/>
    </source>
</evidence>
<dbReference type="InterPro" id="IPR050482">
    <property type="entry name" value="Sensor_HK_TwoCompSys"/>
</dbReference>
<evidence type="ECO:0000313" key="6">
    <source>
        <dbReference type="EMBL" id="XDQ28339.1"/>
    </source>
</evidence>
<keyword evidence="4" id="KW-0812">Transmembrane</keyword>
<dbReference type="GO" id="GO:0016020">
    <property type="term" value="C:membrane"/>
    <property type="evidence" value="ECO:0007669"/>
    <property type="project" value="InterPro"/>
</dbReference>
<dbReference type="Gene3D" id="3.30.565.10">
    <property type="entry name" value="Histidine kinase-like ATPase, C-terminal domain"/>
    <property type="match status" value="1"/>
</dbReference>
<dbReference type="PANTHER" id="PTHR24421:SF63">
    <property type="entry name" value="SENSOR HISTIDINE KINASE DESK"/>
    <property type="match status" value="1"/>
</dbReference>
<keyword evidence="1" id="KW-0808">Transferase</keyword>
<dbReference type="PANTHER" id="PTHR24421">
    <property type="entry name" value="NITRATE/NITRITE SENSOR PROTEIN NARX-RELATED"/>
    <property type="match status" value="1"/>
</dbReference>
<keyword evidence="4" id="KW-1133">Transmembrane helix</keyword>
<proteinExistence type="predicted"/>
<dbReference type="AlphaFoldDB" id="A0AB39PH19"/>
<accession>A0AB39PH19</accession>